<evidence type="ECO:0000313" key="2">
    <source>
        <dbReference type="EMBL" id="PCH45015.1"/>
    </source>
</evidence>
<feature type="region of interest" description="Disordered" evidence="1">
    <location>
        <begin position="25"/>
        <end position="55"/>
    </location>
</feature>
<evidence type="ECO:0000313" key="3">
    <source>
        <dbReference type="Proteomes" id="UP000218811"/>
    </source>
</evidence>
<feature type="compositionally biased region" description="Basic and acidic residues" evidence="1">
    <location>
        <begin position="28"/>
        <end position="55"/>
    </location>
</feature>
<organism evidence="2 3">
    <name type="scientific">Wolfiporia cocos (strain MD-104)</name>
    <name type="common">Brown rot fungus</name>
    <dbReference type="NCBI Taxonomy" id="742152"/>
    <lineage>
        <taxon>Eukaryota</taxon>
        <taxon>Fungi</taxon>
        <taxon>Dikarya</taxon>
        <taxon>Basidiomycota</taxon>
        <taxon>Agaricomycotina</taxon>
        <taxon>Agaricomycetes</taxon>
        <taxon>Polyporales</taxon>
        <taxon>Phaeolaceae</taxon>
        <taxon>Wolfiporia</taxon>
    </lineage>
</organism>
<feature type="region of interest" description="Disordered" evidence="1">
    <location>
        <begin position="130"/>
        <end position="172"/>
    </location>
</feature>
<dbReference type="AlphaFoldDB" id="A0A2H3JTX4"/>
<sequence length="172" mass="18652">MAAQPWQNPAKGGLLPLGFRRTQADLSPLRRPESQPATRDLRDLRDPRDLRDLRDPAHRGFATVAMAKNRATTTIRNGRHLPRLDLGHWDTATPLHFTTVTLLTTSSLQSKDGGTDDAAWLVLRAPPLPRLTKPGSNAHHVTSSDEPLVGAAPDSTDSGETDSPPPGTPIQN</sequence>
<reference evidence="2 3" key="1">
    <citation type="journal article" date="2012" name="Science">
        <title>The Paleozoic origin of enzymatic lignin decomposition reconstructed from 31 fungal genomes.</title>
        <authorList>
            <person name="Floudas D."/>
            <person name="Binder M."/>
            <person name="Riley R."/>
            <person name="Barry K."/>
            <person name="Blanchette R.A."/>
            <person name="Henrissat B."/>
            <person name="Martinez A.T."/>
            <person name="Otillar R."/>
            <person name="Spatafora J.W."/>
            <person name="Yadav J.S."/>
            <person name="Aerts A."/>
            <person name="Benoit I."/>
            <person name="Boyd A."/>
            <person name="Carlson A."/>
            <person name="Copeland A."/>
            <person name="Coutinho P.M."/>
            <person name="de Vries R.P."/>
            <person name="Ferreira P."/>
            <person name="Findley K."/>
            <person name="Foster B."/>
            <person name="Gaskell J."/>
            <person name="Glotzer D."/>
            <person name="Gorecki P."/>
            <person name="Heitman J."/>
            <person name="Hesse C."/>
            <person name="Hori C."/>
            <person name="Igarashi K."/>
            <person name="Jurgens J.A."/>
            <person name="Kallen N."/>
            <person name="Kersten P."/>
            <person name="Kohler A."/>
            <person name="Kuees U."/>
            <person name="Kumar T.K.A."/>
            <person name="Kuo A."/>
            <person name="LaButti K."/>
            <person name="Larrondo L.F."/>
            <person name="Lindquist E."/>
            <person name="Ling A."/>
            <person name="Lombard V."/>
            <person name="Lucas S."/>
            <person name="Lundell T."/>
            <person name="Martin R."/>
            <person name="McLaughlin D.J."/>
            <person name="Morgenstern I."/>
            <person name="Morin E."/>
            <person name="Murat C."/>
            <person name="Nagy L.G."/>
            <person name="Nolan M."/>
            <person name="Ohm R.A."/>
            <person name="Patyshakuliyeva A."/>
            <person name="Rokas A."/>
            <person name="Ruiz-Duenas F.J."/>
            <person name="Sabat G."/>
            <person name="Salamov A."/>
            <person name="Samejima M."/>
            <person name="Schmutz J."/>
            <person name="Slot J.C."/>
            <person name="St John F."/>
            <person name="Stenlid J."/>
            <person name="Sun H."/>
            <person name="Sun S."/>
            <person name="Syed K."/>
            <person name="Tsang A."/>
            <person name="Wiebenga A."/>
            <person name="Young D."/>
            <person name="Pisabarro A."/>
            <person name="Eastwood D.C."/>
            <person name="Martin F."/>
            <person name="Cullen D."/>
            <person name="Grigoriev I.V."/>
            <person name="Hibbett D.S."/>
        </authorList>
    </citation>
    <scope>NUCLEOTIDE SEQUENCE [LARGE SCALE GENOMIC DNA]</scope>
    <source>
        <strain evidence="2 3">MD-104</strain>
    </source>
</reference>
<keyword evidence="3" id="KW-1185">Reference proteome</keyword>
<evidence type="ECO:0000256" key="1">
    <source>
        <dbReference type="SAM" id="MobiDB-lite"/>
    </source>
</evidence>
<feature type="compositionally biased region" description="Pro residues" evidence="1">
    <location>
        <begin position="163"/>
        <end position="172"/>
    </location>
</feature>
<dbReference type="Proteomes" id="UP000218811">
    <property type="component" value="Unassembled WGS sequence"/>
</dbReference>
<dbReference type="EMBL" id="KB468168">
    <property type="protein sequence ID" value="PCH45015.1"/>
    <property type="molecule type" value="Genomic_DNA"/>
</dbReference>
<accession>A0A2H3JTX4</accession>
<name>A0A2H3JTX4_WOLCO</name>
<protein>
    <submittedName>
        <fullName evidence="2">Uncharacterized protein</fullName>
    </submittedName>
</protein>
<gene>
    <name evidence="2" type="ORF">WOLCODRAFT_155032</name>
</gene>
<proteinExistence type="predicted"/>